<gene>
    <name evidence="2" type="ORF">TNIN_155041</name>
</gene>
<dbReference type="AlphaFoldDB" id="A0A8X6Y7F0"/>
<protein>
    <submittedName>
        <fullName evidence="2">Uncharacterized protein</fullName>
    </submittedName>
</protein>
<evidence type="ECO:0000313" key="3">
    <source>
        <dbReference type="Proteomes" id="UP000886998"/>
    </source>
</evidence>
<dbReference type="Proteomes" id="UP000886998">
    <property type="component" value="Unassembled WGS sequence"/>
</dbReference>
<organism evidence="2 3">
    <name type="scientific">Trichonephila inaurata madagascariensis</name>
    <dbReference type="NCBI Taxonomy" id="2747483"/>
    <lineage>
        <taxon>Eukaryota</taxon>
        <taxon>Metazoa</taxon>
        <taxon>Ecdysozoa</taxon>
        <taxon>Arthropoda</taxon>
        <taxon>Chelicerata</taxon>
        <taxon>Arachnida</taxon>
        <taxon>Araneae</taxon>
        <taxon>Araneomorphae</taxon>
        <taxon>Entelegynae</taxon>
        <taxon>Araneoidea</taxon>
        <taxon>Nephilidae</taxon>
        <taxon>Trichonephila</taxon>
        <taxon>Trichonephila inaurata</taxon>
    </lineage>
</organism>
<sequence length="89" mass="10244">MSNSESDMKSESVKSGFSYKSRSSISNPSDTTKPETPEFDCIKHKNTMEQIQQLENTIGGYEKLLSDPELGNMAVQNKKESMEREWNYW</sequence>
<accession>A0A8X6Y7F0</accession>
<evidence type="ECO:0000256" key="1">
    <source>
        <dbReference type="SAM" id="MobiDB-lite"/>
    </source>
</evidence>
<name>A0A8X6Y7F0_9ARAC</name>
<dbReference type="EMBL" id="BMAV01015567">
    <property type="protein sequence ID" value="GFY65582.1"/>
    <property type="molecule type" value="Genomic_DNA"/>
</dbReference>
<reference evidence="2" key="1">
    <citation type="submission" date="2020-08" db="EMBL/GenBank/DDBJ databases">
        <title>Multicomponent nature underlies the extraordinary mechanical properties of spider dragline silk.</title>
        <authorList>
            <person name="Kono N."/>
            <person name="Nakamura H."/>
            <person name="Mori M."/>
            <person name="Yoshida Y."/>
            <person name="Ohtoshi R."/>
            <person name="Malay A.D."/>
            <person name="Moran D.A.P."/>
            <person name="Tomita M."/>
            <person name="Numata K."/>
            <person name="Arakawa K."/>
        </authorList>
    </citation>
    <scope>NUCLEOTIDE SEQUENCE</scope>
</reference>
<feature type="region of interest" description="Disordered" evidence="1">
    <location>
        <begin position="1"/>
        <end position="39"/>
    </location>
</feature>
<keyword evidence="3" id="KW-1185">Reference proteome</keyword>
<proteinExistence type="predicted"/>
<feature type="compositionally biased region" description="Basic and acidic residues" evidence="1">
    <location>
        <begin position="1"/>
        <end position="12"/>
    </location>
</feature>
<comment type="caution">
    <text evidence="2">The sequence shown here is derived from an EMBL/GenBank/DDBJ whole genome shotgun (WGS) entry which is preliminary data.</text>
</comment>
<evidence type="ECO:0000313" key="2">
    <source>
        <dbReference type="EMBL" id="GFY65582.1"/>
    </source>
</evidence>
<feature type="compositionally biased region" description="Polar residues" evidence="1">
    <location>
        <begin position="13"/>
        <end position="31"/>
    </location>
</feature>